<proteinExistence type="predicted"/>
<evidence type="ECO:0000256" key="5">
    <source>
        <dbReference type="ARBA" id="ARBA00023284"/>
    </source>
</evidence>
<dbReference type="RefSeq" id="WP_129720092.1">
    <property type="nucleotide sequence ID" value="NZ_LR214951.1"/>
</dbReference>
<evidence type="ECO:0000256" key="4">
    <source>
        <dbReference type="ARBA" id="ARBA00023186"/>
    </source>
</evidence>
<evidence type="ECO:0000256" key="2">
    <source>
        <dbReference type="ARBA" id="ARBA00022833"/>
    </source>
</evidence>
<dbReference type="KEGG" id="mnu:NCTC10166_00703"/>
<evidence type="ECO:0000313" key="7">
    <source>
        <dbReference type="EMBL" id="VEU59721.1"/>
    </source>
</evidence>
<organism evidence="7 8">
    <name type="scientific">Mesomycoplasma neurolyticum</name>
    <dbReference type="NCBI Taxonomy" id="2120"/>
    <lineage>
        <taxon>Bacteria</taxon>
        <taxon>Bacillati</taxon>
        <taxon>Mycoplasmatota</taxon>
        <taxon>Mycoplasmoidales</taxon>
        <taxon>Metamycoplasmataceae</taxon>
        <taxon>Mesomycoplasma</taxon>
    </lineage>
</organism>
<gene>
    <name evidence="7" type="primary">hslO</name>
    <name evidence="7" type="ORF">NCTC10166_00703</name>
</gene>
<keyword evidence="6" id="KW-1133">Transmembrane helix</keyword>
<dbReference type="AlphaFoldDB" id="A0A449A638"/>
<dbReference type="Gene3D" id="3.55.30.10">
    <property type="entry name" value="Hsp33 domain"/>
    <property type="match status" value="1"/>
</dbReference>
<keyword evidence="2" id="KW-0862">Zinc</keyword>
<keyword evidence="3" id="KW-1015">Disulfide bond</keyword>
<dbReference type="PANTHER" id="PTHR30111">
    <property type="entry name" value="33 KDA CHAPERONIN"/>
    <property type="match status" value="1"/>
</dbReference>
<keyword evidence="1" id="KW-0963">Cytoplasm</keyword>
<dbReference type="GO" id="GO:0044183">
    <property type="term" value="F:protein folding chaperone"/>
    <property type="evidence" value="ECO:0007669"/>
    <property type="project" value="TreeGrafter"/>
</dbReference>
<accession>A0A449A638</accession>
<dbReference type="Proteomes" id="UP000289440">
    <property type="component" value="Chromosome"/>
</dbReference>
<keyword evidence="5" id="KW-0676">Redox-active center</keyword>
<dbReference type="Gene3D" id="3.90.1280.10">
    <property type="entry name" value="HSP33 redox switch-like"/>
    <property type="match status" value="1"/>
</dbReference>
<feature type="transmembrane region" description="Helical" evidence="6">
    <location>
        <begin position="35"/>
        <end position="54"/>
    </location>
</feature>
<dbReference type="Pfam" id="PF01430">
    <property type="entry name" value="HSP33"/>
    <property type="match status" value="1"/>
</dbReference>
<dbReference type="GO" id="GO:0005737">
    <property type="term" value="C:cytoplasm"/>
    <property type="evidence" value="ECO:0007669"/>
    <property type="project" value="InterPro"/>
</dbReference>
<keyword evidence="4" id="KW-0143">Chaperone</keyword>
<dbReference type="InterPro" id="IPR016153">
    <property type="entry name" value="Heat_shock_Hsp33_N"/>
</dbReference>
<dbReference type="InterPro" id="IPR016154">
    <property type="entry name" value="Heat_shock_Hsp33_C"/>
</dbReference>
<evidence type="ECO:0000256" key="3">
    <source>
        <dbReference type="ARBA" id="ARBA00023157"/>
    </source>
</evidence>
<protein>
    <submittedName>
        <fullName evidence="7">Heat shock protein 33 homolog</fullName>
    </submittedName>
</protein>
<dbReference type="EMBL" id="LR214951">
    <property type="protein sequence ID" value="VEU59721.1"/>
    <property type="molecule type" value="Genomic_DNA"/>
</dbReference>
<keyword evidence="6" id="KW-0812">Transmembrane</keyword>
<evidence type="ECO:0000313" key="8">
    <source>
        <dbReference type="Proteomes" id="UP000289440"/>
    </source>
</evidence>
<evidence type="ECO:0000256" key="6">
    <source>
        <dbReference type="SAM" id="Phobius"/>
    </source>
</evidence>
<keyword evidence="6" id="KW-0472">Membrane</keyword>
<name>A0A449A638_9BACT</name>
<reference evidence="7 8" key="1">
    <citation type="submission" date="2019-01" db="EMBL/GenBank/DDBJ databases">
        <authorList>
            <consortium name="Pathogen Informatics"/>
        </authorList>
    </citation>
    <scope>NUCLEOTIDE SEQUENCE [LARGE SCALE GENOMIC DNA]</scope>
    <source>
        <strain evidence="7 8">NCTC10166</strain>
    </source>
</reference>
<dbReference type="OrthoDB" id="9776534at2"/>
<keyword evidence="7" id="KW-0346">Stress response</keyword>
<dbReference type="SUPFAM" id="SSF64397">
    <property type="entry name" value="Hsp33 domain"/>
    <property type="match status" value="1"/>
</dbReference>
<keyword evidence="8" id="KW-1185">Reference proteome</keyword>
<dbReference type="PANTHER" id="PTHR30111:SF1">
    <property type="entry name" value="33 KDA CHAPERONIN"/>
    <property type="match status" value="1"/>
</dbReference>
<dbReference type="InterPro" id="IPR000397">
    <property type="entry name" value="Heat_shock_Hsp33"/>
</dbReference>
<dbReference type="PIRSF" id="PIRSF005261">
    <property type="entry name" value="Heat_shock_Hsp33"/>
    <property type="match status" value="1"/>
</dbReference>
<dbReference type="GO" id="GO:0042026">
    <property type="term" value="P:protein refolding"/>
    <property type="evidence" value="ECO:0007669"/>
    <property type="project" value="TreeGrafter"/>
</dbReference>
<dbReference type="GO" id="GO:0051082">
    <property type="term" value="F:unfolded protein binding"/>
    <property type="evidence" value="ECO:0007669"/>
    <property type="project" value="InterPro"/>
</dbReference>
<dbReference type="SUPFAM" id="SSF118352">
    <property type="entry name" value="HSP33 redox switch-like"/>
    <property type="match status" value="1"/>
</dbReference>
<sequence length="280" mass="32360">MSFSKIFIKNNVRIFLSDFTDVVNYAVKKHKTANFSSLILAEAMVTLGVLSFILQSKHGKIVSFIKSSGAIKNIIVETNSNGEIKALVGNPNIEIVEKEYKNENIPLILAIGSEGILRVTRENKFDIFTSEVKLVKSDLITDLAYYFQSSEQIFTAIKTSVKFLDQNSFEKVYSVIFQLLPGHQEEDILWVENFIENNNLNNLTFNEYENKLNSTFIEIKKIKWHCNCSRQKLFETIQSIDKKELEKILIEDGKIEVICHFCANKYIFQKKDFENETFKH</sequence>
<evidence type="ECO:0000256" key="1">
    <source>
        <dbReference type="ARBA" id="ARBA00022490"/>
    </source>
</evidence>